<keyword evidence="5" id="KW-0547">Nucleotide-binding</keyword>
<dbReference type="GO" id="GO:0055085">
    <property type="term" value="P:transmembrane transport"/>
    <property type="evidence" value="ECO:0007669"/>
    <property type="project" value="UniProtKB-ARBA"/>
</dbReference>
<dbReference type="PROSITE" id="PS50893">
    <property type="entry name" value="ABC_TRANSPORTER_2"/>
    <property type="match status" value="1"/>
</dbReference>
<sequence length="311" mass="34396">MGRNHSGLAILINSLAFNFLGDGLRDILDPVVNNAPLLDVRDLCVDFVNGSAVTHAVRGVSFQLGHEKLAIVGESGSGKSTVGRALLQLHPKKARVSASRMQFADLDLQHLSEAQMRGVRGKRISMIMQDPKYSLNPVVCVGKQIAEAWLTHHPGRKDEAKARALEMLEVVRIRQPERVYQLYPHEISGGQGQRIMIAMMLITDPELIIADEPTSALDVSVRLQVLGLLDDLVQSRGLGLIFISHDINLVRSFCDRVLVMYAGRVVESIAAKDLDNARHPYTQGLINSLPDMQHCRPILPVLQRQASWLTD</sequence>
<proteinExistence type="inferred from homology"/>
<dbReference type="Gene3D" id="3.40.50.300">
    <property type="entry name" value="P-loop containing nucleotide triphosphate hydrolases"/>
    <property type="match status" value="1"/>
</dbReference>
<dbReference type="Pfam" id="PF00005">
    <property type="entry name" value="ABC_tran"/>
    <property type="match status" value="1"/>
</dbReference>
<evidence type="ECO:0000256" key="1">
    <source>
        <dbReference type="ARBA" id="ARBA00004417"/>
    </source>
</evidence>
<dbReference type="GO" id="GO:0005886">
    <property type="term" value="C:plasma membrane"/>
    <property type="evidence" value="ECO:0007669"/>
    <property type="project" value="UniProtKB-SubCell"/>
</dbReference>
<reference evidence="11 12" key="1">
    <citation type="submission" date="2018-06" db="EMBL/GenBank/DDBJ databases">
        <authorList>
            <consortium name="Pathogen Informatics"/>
            <person name="Doyle S."/>
        </authorList>
    </citation>
    <scope>NUCLEOTIDE SEQUENCE [LARGE SCALE GENOMIC DNA]</scope>
    <source>
        <strain evidence="11 12">NCTC5050</strain>
    </source>
</reference>
<organism evidence="11 12">
    <name type="scientific">Klebsiella pneumoniae subsp. ozaenae</name>
    <dbReference type="NCBI Taxonomy" id="574"/>
    <lineage>
        <taxon>Bacteria</taxon>
        <taxon>Pseudomonadati</taxon>
        <taxon>Pseudomonadota</taxon>
        <taxon>Gammaproteobacteria</taxon>
        <taxon>Enterobacterales</taxon>
        <taxon>Enterobacteriaceae</taxon>
        <taxon>Klebsiella/Raoultella group</taxon>
        <taxon>Klebsiella</taxon>
        <taxon>Klebsiella pneumoniae complex</taxon>
    </lineage>
</organism>
<dbReference type="EMBL" id="UGLZ01000004">
    <property type="protein sequence ID" value="STU64753.1"/>
    <property type="molecule type" value="Genomic_DNA"/>
</dbReference>
<feature type="domain" description="ABC transporter" evidence="10">
    <location>
        <begin position="40"/>
        <end position="287"/>
    </location>
</feature>
<dbReference type="GO" id="GO:0016887">
    <property type="term" value="F:ATP hydrolysis activity"/>
    <property type="evidence" value="ECO:0007669"/>
    <property type="project" value="InterPro"/>
</dbReference>
<evidence type="ECO:0000256" key="7">
    <source>
        <dbReference type="ARBA" id="ARBA00023136"/>
    </source>
</evidence>
<evidence type="ECO:0000313" key="12">
    <source>
        <dbReference type="Proteomes" id="UP000255382"/>
    </source>
</evidence>
<dbReference type="EC" id="7.4.2.9" evidence="8"/>
<protein>
    <recommendedName>
        <fullName evidence="8">ABC-type dipeptide transporter</fullName>
        <ecNumber evidence="8">7.4.2.9</ecNumber>
    </recommendedName>
</protein>
<evidence type="ECO:0000313" key="11">
    <source>
        <dbReference type="EMBL" id="STU64753.1"/>
    </source>
</evidence>
<gene>
    <name evidence="11" type="primary">gsiA_2</name>
    <name evidence="11" type="ORF">NCTC5050_01665</name>
</gene>
<dbReference type="SUPFAM" id="SSF52540">
    <property type="entry name" value="P-loop containing nucleoside triphosphate hydrolases"/>
    <property type="match status" value="1"/>
</dbReference>
<evidence type="ECO:0000256" key="9">
    <source>
        <dbReference type="ARBA" id="ARBA00047356"/>
    </source>
</evidence>
<evidence type="ECO:0000256" key="3">
    <source>
        <dbReference type="ARBA" id="ARBA00022448"/>
    </source>
</evidence>
<evidence type="ECO:0000256" key="2">
    <source>
        <dbReference type="ARBA" id="ARBA00005417"/>
    </source>
</evidence>
<dbReference type="FunFam" id="3.40.50.300:FF:000016">
    <property type="entry name" value="Oligopeptide ABC transporter ATP-binding component"/>
    <property type="match status" value="1"/>
</dbReference>
<dbReference type="PANTHER" id="PTHR43297">
    <property type="entry name" value="OLIGOPEPTIDE TRANSPORT ATP-BINDING PROTEIN APPD"/>
    <property type="match status" value="1"/>
</dbReference>
<dbReference type="InterPro" id="IPR003593">
    <property type="entry name" value="AAA+_ATPase"/>
</dbReference>
<dbReference type="Proteomes" id="UP000255382">
    <property type="component" value="Unassembled WGS sequence"/>
</dbReference>
<dbReference type="SMART" id="SM00382">
    <property type="entry name" value="AAA"/>
    <property type="match status" value="1"/>
</dbReference>
<keyword evidence="3" id="KW-0813">Transport</keyword>
<dbReference type="PANTHER" id="PTHR43297:SF2">
    <property type="entry name" value="DIPEPTIDE TRANSPORT ATP-BINDING PROTEIN DPPD"/>
    <property type="match status" value="1"/>
</dbReference>
<dbReference type="GO" id="GO:0005524">
    <property type="term" value="F:ATP binding"/>
    <property type="evidence" value="ECO:0007669"/>
    <property type="project" value="UniProtKB-KW"/>
</dbReference>
<dbReference type="InterPro" id="IPR003439">
    <property type="entry name" value="ABC_transporter-like_ATP-bd"/>
</dbReference>
<keyword evidence="12" id="KW-1185">Reference proteome</keyword>
<evidence type="ECO:0000259" key="10">
    <source>
        <dbReference type="PROSITE" id="PS50893"/>
    </source>
</evidence>
<evidence type="ECO:0000256" key="8">
    <source>
        <dbReference type="ARBA" id="ARBA00038852"/>
    </source>
</evidence>
<comment type="subcellular location">
    <subcellularLocation>
        <location evidence="1">Cell inner membrane</location>
        <topology evidence="1">Peripheral membrane protein</topology>
    </subcellularLocation>
</comment>
<keyword evidence="7" id="KW-0472">Membrane</keyword>
<evidence type="ECO:0000256" key="6">
    <source>
        <dbReference type="ARBA" id="ARBA00022840"/>
    </source>
</evidence>
<keyword evidence="6 11" id="KW-0067">ATP-binding</keyword>
<comment type="similarity">
    <text evidence="2">Belongs to the ABC transporter superfamily.</text>
</comment>
<evidence type="ECO:0000256" key="5">
    <source>
        <dbReference type="ARBA" id="ARBA00022741"/>
    </source>
</evidence>
<dbReference type="AlphaFoldDB" id="A0A377ZAE4"/>
<keyword evidence="4" id="KW-1003">Cell membrane</keyword>
<dbReference type="CDD" id="cd03257">
    <property type="entry name" value="ABC_NikE_OppD_transporters"/>
    <property type="match status" value="1"/>
</dbReference>
<name>A0A377ZAE4_KLEPO</name>
<dbReference type="InterPro" id="IPR027417">
    <property type="entry name" value="P-loop_NTPase"/>
</dbReference>
<evidence type="ECO:0000256" key="4">
    <source>
        <dbReference type="ARBA" id="ARBA00022475"/>
    </source>
</evidence>
<dbReference type="InterPro" id="IPR050388">
    <property type="entry name" value="ABC_Ni/Peptide_Import"/>
</dbReference>
<keyword evidence="11" id="KW-0378">Hydrolase</keyword>
<comment type="catalytic activity">
    <reaction evidence="9">
        <text>a dipeptide(out) + ATP + H2O = a dipeptide(in) + ADP + phosphate + H(+)</text>
        <dbReference type="Rhea" id="RHEA:23120"/>
        <dbReference type="ChEBI" id="CHEBI:15377"/>
        <dbReference type="ChEBI" id="CHEBI:15378"/>
        <dbReference type="ChEBI" id="CHEBI:30616"/>
        <dbReference type="ChEBI" id="CHEBI:43474"/>
        <dbReference type="ChEBI" id="CHEBI:90799"/>
        <dbReference type="ChEBI" id="CHEBI:456216"/>
        <dbReference type="EC" id="7.4.2.9"/>
    </reaction>
</comment>
<accession>A0A377ZAE4</accession>